<keyword evidence="3" id="KW-0413">Isomerase</keyword>
<evidence type="ECO:0000256" key="2">
    <source>
        <dbReference type="ARBA" id="ARBA00022833"/>
    </source>
</evidence>
<dbReference type="AlphaFoldDB" id="A0A0B8NS54"/>
<dbReference type="PANTHER" id="PTHR42742:SF3">
    <property type="entry name" value="FRUCTOKINASE"/>
    <property type="match status" value="1"/>
</dbReference>
<dbReference type="SUPFAM" id="SSF51182">
    <property type="entry name" value="RmlC-like cupins"/>
    <property type="match status" value="1"/>
</dbReference>
<keyword evidence="1" id="KW-0479">Metal-binding</keyword>
<reference evidence="3 4" key="2">
    <citation type="submission" date="2015-01" db="EMBL/GenBank/DDBJ databases">
        <authorList>
            <consortium name="NBRP consortium"/>
            <person name="Sawabe T."/>
            <person name="Meirelles P."/>
            <person name="Feng G."/>
            <person name="Sayaka M."/>
            <person name="Hattori M."/>
            <person name="Ohkuma M."/>
        </authorList>
    </citation>
    <scope>NUCLEOTIDE SEQUENCE [LARGE SCALE GENOMIC DNA]</scope>
    <source>
        <strain evidence="4">JCM 19231</strain>
    </source>
</reference>
<evidence type="ECO:0000256" key="1">
    <source>
        <dbReference type="ARBA" id="ARBA00022723"/>
    </source>
</evidence>
<protein>
    <submittedName>
        <fullName evidence="3">Mannose-6-phosphate isomerase, class I</fullName>
    </submittedName>
</protein>
<keyword evidence="2" id="KW-0862">Zinc</keyword>
<organism evidence="3 4">
    <name type="scientific">Vibrio ishigakensis</name>
    <dbReference type="NCBI Taxonomy" id="1481914"/>
    <lineage>
        <taxon>Bacteria</taxon>
        <taxon>Pseudomonadati</taxon>
        <taxon>Pseudomonadota</taxon>
        <taxon>Gammaproteobacteria</taxon>
        <taxon>Vibrionales</taxon>
        <taxon>Vibrionaceae</taxon>
        <taxon>Vibrio</taxon>
    </lineage>
</organism>
<gene>
    <name evidence="3" type="ORF">JCM19231_1958</name>
</gene>
<accession>A0A0B8NS54</accession>
<comment type="caution">
    <text evidence="3">The sequence shown here is derived from an EMBL/GenBank/DDBJ whole genome shotgun (WGS) entry which is preliminary data.</text>
</comment>
<reference evidence="3 4" key="1">
    <citation type="submission" date="2015-01" db="EMBL/GenBank/DDBJ databases">
        <title>Vibrio sp. C1 JCM 19231 whole genome shotgun sequence.</title>
        <authorList>
            <person name="Sawabe T."/>
            <person name="Meirelles P."/>
            <person name="Feng G."/>
            <person name="Sayaka M."/>
            <person name="Hattori M."/>
            <person name="Ohkuma M."/>
        </authorList>
    </citation>
    <scope>NUCLEOTIDE SEQUENCE [LARGE SCALE GENOMIC DNA]</scope>
    <source>
        <strain evidence="4">JCM 19231</strain>
    </source>
</reference>
<evidence type="ECO:0000313" key="3">
    <source>
        <dbReference type="EMBL" id="GAM55142.1"/>
    </source>
</evidence>
<proteinExistence type="predicted"/>
<keyword evidence="4" id="KW-1185">Reference proteome</keyword>
<name>A0A0B8NS54_9VIBR</name>
<dbReference type="InterPro" id="IPR051804">
    <property type="entry name" value="Carb_Metab_Reg_Kinase/Isom"/>
</dbReference>
<dbReference type="GO" id="GO:0046872">
    <property type="term" value="F:metal ion binding"/>
    <property type="evidence" value="ECO:0007669"/>
    <property type="project" value="UniProtKB-KW"/>
</dbReference>
<dbReference type="InterPro" id="IPR011051">
    <property type="entry name" value="RmlC_Cupin_sf"/>
</dbReference>
<dbReference type="Proteomes" id="UP000031671">
    <property type="component" value="Unassembled WGS sequence"/>
</dbReference>
<dbReference type="EMBL" id="BBRZ01000010">
    <property type="protein sequence ID" value="GAM55142.1"/>
    <property type="molecule type" value="Genomic_DNA"/>
</dbReference>
<dbReference type="GO" id="GO:0016853">
    <property type="term" value="F:isomerase activity"/>
    <property type="evidence" value="ECO:0007669"/>
    <property type="project" value="UniProtKB-KW"/>
</dbReference>
<dbReference type="PANTHER" id="PTHR42742">
    <property type="entry name" value="TRANSCRIPTIONAL REPRESSOR MPRA"/>
    <property type="match status" value="1"/>
</dbReference>
<dbReference type="Gene3D" id="2.60.120.10">
    <property type="entry name" value="Jelly Rolls"/>
    <property type="match status" value="1"/>
</dbReference>
<dbReference type="CDD" id="cd07010">
    <property type="entry name" value="cupin_PMI_type_I_N_bac"/>
    <property type="match status" value="1"/>
</dbReference>
<dbReference type="InterPro" id="IPR014710">
    <property type="entry name" value="RmlC-like_jellyroll"/>
</dbReference>
<evidence type="ECO:0000313" key="4">
    <source>
        <dbReference type="Proteomes" id="UP000031671"/>
    </source>
</evidence>
<sequence length="445" mass="51607">MVHEGDVHVYADLARWEIQQRYRRGEIGNWGVDNTEEDILRRYKRAFFIEWRVFDRFKTPLLKETDFLLDTNDNSTPKLITGDALRAGLKQSTQQPFRLIPFFDPGVWGGQWMKEVCDLDPSKDNYAWCFDCVPEENSMCLKVDDVIVEIPSQDLVLMEPRALLGEEVHARFGAEFPIRFDFLDTMEGQHLSLQVHPLTEYIQQEFGMHYTQDESYYMLDAGDDATVYLGVKNGVDPDEMMEDLRAAQRGEKSFDDERFINQFPAKKHDHFLIPAGTIHCSGANSMVLEVSATPYIFTFKLWDWDRVGLDGLPRPVHLDHGKEVIQWDRDTDWTKENLINRIEFIEEGDGWIEERTGLHEREFIETRRHWFSKPVTHKTNGNVNVLNLIEGKEAIVESPTGAFEPYVVHYAETFIVPASVSEYVIRPYGESEGQQVATLKAFVRV</sequence>